<dbReference type="Proteomes" id="UP000027265">
    <property type="component" value="Unassembled WGS sequence"/>
</dbReference>
<proteinExistence type="predicted"/>
<gene>
    <name evidence="1" type="ORF">JAAARDRAFT_497476</name>
</gene>
<dbReference type="AlphaFoldDB" id="A0A067P9Z0"/>
<reference evidence="2" key="1">
    <citation type="journal article" date="2014" name="Proc. Natl. Acad. Sci. U.S.A.">
        <title>Extensive sampling of basidiomycete genomes demonstrates inadequacy of the white-rot/brown-rot paradigm for wood decay fungi.</title>
        <authorList>
            <person name="Riley R."/>
            <person name="Salamov A.A."/>
            <person name="Brown D.W."/>
            <person name="Nagy L.G."/>
            <person name="Floudas D."/>
            <person name="Held B.W."/>
            <person name="Levasseur A."/>
            <person name="Lombard V."/>
            <person name="Morin E."/>
            <person name="Otillar R."/>
            <person name="Lindquist E.A."/>
            <person name="Sun H."/>
            <person name="LaButti K.M."/>
            <person name="Schmutz J."/>
            <person name="Jabbour D."/>
            <person name="Luo H."/>
            <person name="Baker S.E."/>
            <person name="Pisabarro A.G."/>
            <person name="Walton J.D."/>
            <person name="Blanchette R.A."/>
            <person name="Henrissat B."/>
            <person name="Martin F."/>
            <person name="Cullen D."/>
            <person name="Hibbett D.S."/>
            <person name="Grigoriev I.V."/>
        </authorList>
    </citation>
    <scope>NUCLEOTIDE SEQUENCE [LARGE SCALE GENOMIC DNA]</scope>
    <source>
        <strain evidence="2">MUCL 33604</strain>
    </source>
</reference>
<evidence type="ECO:0008006" key="3">
    <source>
        <dbReference type="Google" id="ProtNLM"/>
    </source>
</evidence>
<keyword evidence="2" id="KW-1185">Reference proteome</keyword>
<dbReference type="EMBL" id="KL197745">
    <property type="protein sequence ID" value="KDQ51738.1"/>
    <property type="molecule type" value="Genomic_DNA"/>
</dbReference>
<dbReference type="InParanoid" id="A0A067P9Z0"/>
<dbReference type="InterPro" id="IPR032675">
    <property type="entry name" value="LRR_dom_sf"/>
</dbReference>
<name>A0A067P9Z0_9AGAM</name>
<protein>
    <recommendedName>
        <fullName evidence="3">F-box domain-containing protein</fullName>
    </recommendedName>
</protein>
<organism evidence="1 2">
    <name type="scientific">Jaapia argillacea MUCL 33604</name>
    <dbReference type="NCBI Taxonomy" id="933084"/>
    <lineage>
        <taxon>Eukaryota</taxon>
        <taxon>Fungi</taxon>
        <taxon>Dikarya</taxon>
        <taxon>Basidiomycota</taxon>
        <taxon>Agaricomycotina</taxon>
        <taxon>Agaricomycetes</taxon>
        <taxon>Agaricomycetidae</taxon>
        <taxon>Jaapiales</taxon>
        <taxon>Jaapiaceae</taxon>
        <taxon>Jaapia</taxon>
    </lineage>
</organism>
<evidence type="ECO:0000313" key="1">
    <source>
        <dbReference type="EMBL" id="KDQ51738.1"/>
    </source>
</evidence>
<accession>A0A067P9Z0</accession>
<evidence type="ECO:0000313" key="2">
    <source>
        <dbReference type="Proteomes" id="UP000027265"/>
    </source>
</evidence>
<sequence length="364" mass="40992">MNPSLRTLHISSNWHILQIDDDDDELEEFLRSLPRRCSALRSLLLGGTIPQVSLEHLSNLQQLTCLNLSYVYRVPSPFNSTTATALSTLPSLTDLRIPDVFIEYLGDLISTDGFLTLESLHIKGGDPPGIARTLRCISSPVLHEVYLWDVNRATGRDPVEHLWAFLKFSESLTKLQWCAEEWKDGFEESDFTCVGIELLEPLLVLKNLENLEVLSDSLADCPDSTISCEDSRRIAQAWPNMKNLSLYSSLFPFTLRSLITSVDNLETLETLSIEEVHNDNLAPSSDRLVMFQDACESHGPCNTKYLSELLIANIQDRWSDCDDLFLAVYLHTVFPNVCDITCSERPTVSKLISIRRSGSPVDDI</sequence>
<dbReference type="HOGENOM" id="CLU_765180_0_0_1"/>
<dbReference type="Gene3D" id="3.80.10.10">
    <property type="entry name" value="Ribonuclease Inhibitor"/>
    <property type="match status" value="1"/>
</dbReference>
<dbReference type="SUPFAM" id="SSF52047">
    <property type="entry name" value="RNI-like"/>
    <property type="match status" value="1"/>
</dbReference>